<dbReference type="RefSeq" id="WP_120168895.1">
    <property type="nucleotide sequence ID" value="NZ_MCIB01000013.1"/>
</dbReference>
<protein>
    <recommendedName>
        <fullName evidence="3 4">Small ribosomal subunit protein bS6</fullName>
    </recommendedName>
</protein>
<dbReference type="OrthoDB" id="9812702at2"/>
<dbReference type="InterPro" id="IPR035980">
    <property type="entry name" value="Ribosomal_bS6_sf"/>
</dbReference>
<dbReference type="PANTHER" id="PTHR21011:SF1">
    <property type="entry name" value="SMALL RIBOSOMAL SUBUNIT PROTEIN BS6M"/>
    <property type="match status" value="1"/>
</dbReference>
<dbReference type="GO" id="GO:1990904">
    <property type="term" value="C:ribonucleoprotein complex"/>
    <property type="evidence" value="ECO:0007669"/>
    <property type="project" value="UniProtKB-KW"/>
</dbReference>
<comment type="caution">
    <text evidence="5">The sequence shown here is derived from an EMBL/GenBank/DDBJ whole genome shotgun (WGS) entry which is preliminary data.</text>
</comment>
<evidence type="ECO:0000256" key="1">
    <source>
        <dbReference type="ARBA" id="ARBA00009512"/>
    </source>
</evidence>
<dbReference type="Pfam" id="PF01250">
    <property type="entry name" value="Ribosomal_S6"/>
    <property type="match status" value="1"/>
</dbReference>
<dbReference type="GO" id="GO:0003735">
    <property type="term" value="F:structural constituent of ribosome"/>
    <property type="evidence" value="ECO:0007669"/>
    <property type="project" value="InterPro"/>
</dbReference>
<dbReference type="InterPro" id="IPR014717">
    <property type="entry name" value="Transl_elong_EF1B/ribsomal_bS6"/>
</dbReference>
<dbReference type="SUPFAM" id="SSF54995">
    <property type="entry name" value="Ribosomal protein S6"/>
    <property type="match status" value="1"/>
</dbReference>
<organism evidence="5 6">
    <name type="scientific">Thermohalobacter berrensis</name>
    <dbReference type="NCBI Taxonomy" id="99594"/>
    <lineage>
        <taxon>Bacteria</taxon>
        <taxon>Bacillati</taxon>
        <taxon>Bacillota</taxon>
        <taxon>Tissierellia</taxon>
        <taxon>Tissierellales</taxon>
        <taxon>Thermohalobacteraceae</taxon>
        <taxon>Thermohalobacter</taxon>
    </lineage>
</organism>
<dbReference type="PANTHER" id="PTHR21011">
    <property type="entry name" value="MITOCHONDRIAL 28S RIBOSOMAL PROTEIN S6"/>
    <property type="match status" value="1"/>
</dbReference>
<accession>A0A419T3E7</accession>
<dbReference type="AlphaFoldDB" id="A0A419T3E7"/>
<dbReference type="GO" id="GO:0070181">
    <property type="term" value="F:small ribosomal subunit rRNA binding"/>
    <property type="evidence" value="ECO:0007669"/>
    <property type="project" value="TreeGrafter"/>
</dbReference>
<evidence type="ECO:0000256" key="3">
    <source>
        <dbReference type="ARBA" id="ARBA00035294"/>
    </source>
</evidence>
<keyword evidence="4" id="KW-0694">RNA-binding</keyword>
<proteinExistence type="inferred from homology"/>
<comment type="function">
    <text evidence="2 4">Binds together with bS18 to 16S ribosomal RNA.</text>
</comment>
<keyword evidence="4" id="KW-0699">rRNA-binding</keyword>
<dbReference type="InterPro" id="IPR000529">
    <property type="entry name" value="Ribosomal_bS6"/>
</dbReference>
<keyword evidence="6" id="KW-1185">Reference proteome</keyword>
<dbReference type="Proteomes" id="UP000284177">
    <property type="component" value="Unassembled WGS sequence"/>
</dbReference>
<dbReference type="CDD" id="cd00473">
    <property type="entry name" value="bS6"/>
    <property type="match status" value="1"/>
</dbReference>
<evidence type="ECO:0000313" key="6">
    <source>
        <dbReference type="Proteomes" id="UP000284177"/>
    </source>
</evidence>
<dbReference type="HAMAP" id="MF_00360">
    <property type="entry name" value="Ribosomal_bS6"/>
    <property type="match status" value="1"/>
</dbReference>
<dbReference type="GO" id="GO:0005737">
    <property type="term" value="C:cytoplasm"/>
    <property type="evidence" value="ECO:0007669"/>
    <property type="project" value="UniProtKB-ARBA"/>
</dbReference>
<reference evidence="5 6" key="1">
    <citation type="submission" date="2016-08" db="EMBL/GenBank/DDBJ databases">
        <title>Novel Firmicutes and Novel Genomes.</title>
        <authorList>
            <person name="Poppleton D.I."/>
            <person name="Gribaldo S."/>
        </authorList>
    </citation>
    <scope>NUCLEOTIDE SEQUENCE [LARGE SCALE GENOMIC DNA]</scope>
    <source>
        <strain evidence="5 6">CTT3</strain>
    </source>
</reference>
<dbReference type="NCBIfam" id="TIGR00166">
    <property type="entry name" value="S6"/>
    <property type="match status" value="1"/>
</dbReference>
<dbReference type="GO" id="GO:0005840">
    <property type="term" value="C:ribosome"/>
    <property type="evidence" value="ECO:0007669"/>
    <property type="project" value="UniProtKB-KW"/>
</dbReference>
<keyword evidence="4" id="KW-0687">Ribonucleoprotein</keyword>
<name>A0A419T3E7_9FIRM</name>
<sequence length="95" mass="11111">MNKYEASFVLVPNLEDEKRNGVIERFKELVEKGKGNIEKVDEWGLRKLAYTVKNFTEGYYVFINFQGEAGIVDEINRIAKITDEVLRHMVIKENE</sequence>
<dbReference type="InterPro" id="IPR020814">
    <property type="entry name" value="Ribosomal_S6_plastid/chlpt"/>
</dbReference>
<comment type="similarity">
    <text evidence="1 4">Belongs to the bacterial ribosomal protein bS6 family.</text>
</comment>
<dbReference type="Gene3D" id="3.30.70.60">
    <property type="match status" value="1"/>
</dbReference>
<evidence type="ECO:0000256" key="2">
    <source>
        <dbReference type="ARBA" id="ARBA00035104"/>
    </source>
</evidence>
<dbReference type="EMBL" id="MCIB01000013">
    <property type="protein sequence ID" value="RKD32070.1"/>
    <property type="molecule type" value="Genomic_DNA"/>
</dbReference>
<dbReference type="GO" id="GO:0006412">
    <property type="term" value="P:translation"/>
    <property type="evidence" value="ECO:0007669"/>
    <property type="project" value="UniProtKB-UniRule"/>
</dbReference>
<evidence type="ECO:0000313" key="5">
    <source>
        <dbReference type="EMBL" id="RKD32070.1"/>
    </source>
</evidence>
<gene>
    <name evidence="4" type="primary">rpsF</name>
    <name evidence="5" type="ORF">BET03_11365</name>
</gene>
<keyword evidence="4 5" id="KW-0689">Ribosomal protein</keyword>
<evidence type="ECO:0000256" key="4">
    <source>
        <dbReference type="HAMAP-Rule" id="MF_00360"/>
    </source>
</evidence>